<accession>A0ABV6DM79</accession>
<proteinExistence type="predicted"/>
<organism evidence="1 2">
    <name type="scientific">Paenibacillus chartarius</name>
    <dbReference type="NCBI Taxonomy" id="747481"/>
    <lineage>
        <taxon>Bacteria</taxon>
        <taxon>Bacillati</taxon>
        <taxon>Bacillota</taxon>
        <taxon>Bacilli</taxon>
        <taxon>Bacillales</taxon>
        <taxon>Paenibacillaceae</taxon>
        <taxon>Paenibacillus</taxon>
    </lineage>
</organism>
<sequence>MAQWLLRPDLKTSGGETLDIVYDDRYVGNMTLVYRENDRLTGAVQLEAEELDEESKPLVLDRVQRHVEALAEALSVQACDVIVTYAPYERVIVKLGQENDFDWVEDDGELSAMDSYQDDLTETIYADDESEGLGFELIIVHEERGRVEYQIYDRHQDLVAEALLSIRGRDVSGTVDWVYDPVEEEIDEAARLIVNDFDEHDVESFQLVMMFEEELVDSIELKRNDLLGQEEDEAMFEGDRDDYNIVLVRDDGDVLTYEIYQQSRGGLPIGTATVDISHRQLTGFIDFREPGGADDRELIAMLLMEELDKEKDYDSFNVTMMVKNEPIDEILFETEPVH</sequence>
<dbReference type="Proteomes" id="UP001589776">
    <property type="component" value="Unassembled WGS sequence"/>
</dbReference>
<reference evidence="1 2" key="1">
    <citation type="submission" date="2024-09" db="EMBL/GenBank/DDBJ databases">
        <authorList>
            <person name="Sun Q."/>
            <person name="Mori K."/>
        </authorList>
    </citation>
    <scope>NUCLEOTIDE SEQUENCE [LARGE SCALE GENOMIC DNA]</scope>
    <source>
        <strain evidence="1 2">CCM 7759</strain>
    </source>
</reference>
<gene>
    <name evidence="1" type="ORF">ACFFK0_15085</name>
</gene>
<evidence type="ECO:0000313" key="2">
    <source>
        <dbReference type="Proteomes" id="UP001589776"/>
    </source>
</evidence>
<comment type="caution">
    <text evidence="1">The sequence shown here is derived from an EMBL/GenBank/DDBJ whole genome shotgun (WGS) entry which is preliminary data.</text>
</comment>
<evidence type="ECO:0000313" key="1">
    <source>
        <dbReference type="EMBL" id="MFC0213755.1"/>
    </source>
</evidence>
<name>A0ABV6DM79_9BACL</name>
<dbReference type="RefSeq" id="WP_377471086.1">
    <property type="nucleotide sequence ID" value="NZ_JBHLWN010000062.1"/>
</dbReference>
<keyword evidence="2" id="KW-1185">Reference proteome</keyword>
<dbReference type="EMBL" id="JBHLWN010000062">
    <property type="protein sequence ID" value="MFC0213755.1"/>
    <property type="molecule type" value="Genomic_DNA"/>
</dbReference>
<protein>
    <submittedName>
        <fullName evidence="1">Uncharacterized protein</fullName>
    </submittedName>
</protein>